<evidence type="ECO:0000313" key="4">
    <source>
        <dbReference type="Proteomes" id="UP000654075"/>
    </source>
</evidence>
<gene>
    <name evidence="3" type="ORF">PGLA1383_LOCUS6125</name>
</gene>
<protein>
    <submittedName>
        <fullName evidence="3">Uncharacterized protein</fullName>
    </submittedName>
</protein>
<feature type="region of interest" description="Disordered" evidence="1">
    <location>
        <begin position="133"/>
        <end position="160"/>
    </location>
</feature>
<evidence type="ECO:0000256" key="2">
    <source>
        <dbReference type="SAM" id="Phobius"/>
    </source>
</evidence>
<organism evidence="3 4">
    <name type="scientific">Polarella glacialis</name>
    <name type="common">Dinoflagellate</name>
    <dbReference type="NCBI Taxonomy" id="89957"/>
    <lineage>
        <taxon>Eukaryota</taxon>
        <taxon>Sar</taxon>
        <taxon>Alveolata</taxon>
        <taxon>Dinophyceae</taxon>
        <taxon>Suessiales</taxon>
        <taxon>Suessiaceae</taxon>
        <taxon>Polarella</taxon>
    </lineage>
</organism>
<accession>A0A813DKC2</accession>
<keyword evidence="2" id="KW-0812">Transmembrane</keyword>
<keyword evidence="2" id="KW-1133">Transmembrane helix</keyword>
<feature type="region of interest" description="Disordered" evidence="1">
    <location>
        <begin position="254"/>
        <end position="276"/>
    </location>
</feature>
<dbReference type="AlphaFoldDB" id="A0A813DKC2"/>
<comment type="caution">
    <text evidence="3">The sequence shown here is derived from an EMBL/GenBank/DDBJ whole genome shotgun (WGS) entry which is preliminary data.</text>
</comment>
<feature type="transmembrane region" description="Helical" evidence="2">
    <location>
        <begin position="520"/>
        <end position="542"/>
    </location>
</feature>
<keyword evidence="4" id="KW-1185">Reference proteome</keyword>
<dbReference type="Proteomes" id="UP000654075">
    <property type="component" value="Unassembled WGS sequence"/>
</dbReference>
<reference evidence="3" key="1">
    <citation type="submission" date="2021-02" db="EMBL/GenBank/DDBJ databases">
        <authorList>
            <person name="Dougan E. K."/>
            <person name="Rhodes N."/>
            <person name="Thang M."/>
            <person name="Chan C."/>
        </authorList>
    </citation>
    <scope>NUCLEOTIDE SEQUENCE</scope>
</reference>
<sequence length="742" mass="80679">MVEDPQGERAGNGSDGNHIRDLPGMLEVMPPRRDDSKESFSLNTSDGFDAGSPSLRTKDVSALPLSPGCCDALQRELPPEEQFKRSMQHLVSLTVHMQQSLNQASRARWTCNTCPVSPESNAHSCQHEGVAESARNEAGPKVMKQVSPQPRSPRYDLGTPCSEASVASAIRGGQTLNLQNPKTLLSVMTREPSIRETFEEHAPAPQLIAAPAMTLGSPLECAAAPAVADRHSRRKHTRSQGQDRVVGEDLIGVLPDPPGLAPGHSPGRSEKSWMPSVASIRSTRRNLMVSAIAGPKTSVECDQDLEGNDDDDDDDDESLELAMQYDESCPSLLAQRIGAFAHLALKLCGVFPLCNFSREDSVDTVGGNVEVPRRFCMRVALSGSYRALLLLTDVCFLCSTANKLRSGLALVHDKELDDCHQLAHPLVTDLVVAAGAVLTILACGMPYCEAWGRGRQIRRCRDALETISARTHCEVEWTRAHSWDALTLLLTWLLLVGARFGADIYLHLTLLTSSTSWDAIHFGLFVVASARVAAAGLLVVYLSRSMSLAINGFERKFVRLLESPRAPQAFSAARLEWNKFSAAFRNTSVSLQWCFALLAGTAVLSTVAALLDAWMYSLRVVLPGIVLSLTSLRVLLSAGATTDYCVKLPSLFTTVRTSSPQLEKGLLRLVQFLHATEAGFYVSETKISSSYSHCGRRTGHRAASIIEGCFLFVSTTVITTTRVFINSHFAVKAATVAMNHNK</sequence>
<feature type="transmembrane region" description="Helical" evidence="2">
    <location>
        <begin position="430"/>
        <end position="448"/>
    </location>
</feature>
<dbReference type="EMBL" id="CAJNNV010002495">
    <property type="protein sequence ID" value="CAE8587284.1"/>
    <property type="molecule type" value="Genomic_DNA"/>
</dbReference>
<name>A0A813DKC2_POLGL</name>
<proteinExistence type="predicted"/>
<feature type="region of interest" description="Disordered" evidence="1">
    <location>
        <begin position="1"/>
        <end position="55"/>
    </location>
</feature>
<evidence type="ECO:0000256" key="1">
    <source>
        <dbReference type="SAM" id="MobiDB-lite"/>
    </source>
</evidence>
<evidence type="ECO:0000313" key="3">
    <source>
        <dbReference type="EMBL" id="CAE8587284.1"/>
    </source>
</evidence>
<keyword evidence="2" id="KW-0472">Membrane</keyword>
<feature type="transmembrane region" description="Helical" evidence="2">
    <location>
        <begin position="486"/>
        <end position="508"/>
    </location>
</feature>
<feature type="transmembrane region" description="Helical" evidence="2">
    <location>
        <begin position="589"/>
        <end position="610"/>
    </location>
</feature>
<feature type="transmembrane region" description="Helical" evidence="2">
    <location>
        <begin position="616"/>
        <end position="636"/>
    </location>
</feature>